<name>A0A8H4VSJ8_9AGAR</name>
<dbReference type="AlphaFoldDB" id="A0A8H4VSJ8"/>
<gene>
    <name evidence="1" type="ORF">D9613_000051</name>
</gene>
<evidence type="ECO:0000313" key="2">
    <source>
        <dbReference type="Proteomes" id="UP000521872"/>
    </source>
</evidence>
<protein>
    <submittedName>
        <fullName evidence="1">Uncharacterized protein</fullName>
    </submittedName>
</protein>
<keyword evidence="2" id="KW-1185">Reference proteome</keyword>
<dbReference type="Proteomes" id="UP000521872">
    <property type="component" value="Unassembled WGS sequence"/>
</dbReference>
<organism evidence="1 2">
    <name type="scientific">Agrocybe pediades</name>
    <dbReference type="NCBI Taxonomy" id="84607"/>
    <lineage>
        <taxon>Eukaryota</taxon>
        <taxon>Fungi</taxon>
        <taxon>Dikarya</taxon>
        <taxon>Basidiomycota</taxon>
        <taxon>Agaricomycotina</taxon>
        <taxon>Agaricomycetes</taxon>
        <taxon>Agaricomycetidae</taxon>
        <taxon>Agaricales</taxon>
        <taxon>Agaricineae</taxon>
        <taxon>Strophariaceae</taxon>
        <taxon>Agrocybe</taxon>
    </lineage>
</organism>
<proteinExistence type="predicted"/>
<sequence>MCYPNPALEAGPSLTFSLNANSVVYARQSHPLAISSLQAEIDAREYVQLYRTPDRTRRSSHFNPTS</sequence>
<comment type="caution">
    <text evidence="1">The sequence shown here is derived from an EMBL/GenBank/DDBJ whole genome shotgun (WGS) entry which is preliminary data.</text>
</comment>
<dbReference type="EMBL" id="JAACJL010000015">
    <property type="protein sequence ID" value="KAF4621251.1"/>
    <property type="molecule type" value="Genomic_DNA"/>
</dbReference>
<evidence type="ECO:0000313" key="1">
    <source>
        <dbReference type="EMBL" id="KAF4621251.1"/>
    </source>
</evidence>
<accession>A0A8H4VSJ8</accession>
<reference evidence="1 2" key="1">
    <citation type="submission" date="2019-12" db="EMBL/GenBank/DDBJ databases">
        <authorList>
            <person name="Floudas D."/>
            <person name="Bentzer J."/>
            <person name="Ahren D."/>
            <person name="Johansson T."/>
            <person name="Persson P."/>
            <person name="Tunlid A."/>
        </authorList>
    </citation>
    <scope>NUCLEOTIDE SEQUENCE [LARGE SCALE GENOMIC DNA]</scope>
    <source>
        <strain evidence="1 2">CBS 102.39</strain>
    </source>
</reference>